<comment type="caution">
    <text evidence="3">Lacks conserved residue(s) required for the propagation of feature annotation.</text>
</comment>
<evidence type="ECO:0000313" key="5">
    <source>
        <dbReference type="EMBL" id="MPC71869.1"/>
    </source>
</evidence>
<dbReference type="PROSITE" id="PS51092">
    <property type="entry name" value="FN2_2"/>
    <property type="match status" value="1"/>
</dbReference>
<dbReference type="InterPro" id="IPR013806">
    <property type="entry name" value="Kringle-like"/>
</dbReference>
<sequence>MGCYCDGETPCWCPLRVSYDFFPLDSDYCADTQMTSRNEPCTFPFVYKGLVYTECACVDAPECWCAVSLTVANEPAVSGYCKDFLVGETPTVPPPAYGELNVINDCLHAVESGCVC</sequence>
<dbReference type="SUPFAM" id="SSF57440">
    <property type="entry name" value="Kringle-like"/>
    <property type="match status" value="1"/>
</dbReference>
<reference evidence="5 6" key="1">
    <citation type="submission" date="2019-05" db="EMBL/GenBank/DDBJ databases">
        <title>Another draft genome of Portunus trituberculatus and its Hox gene families provides insights of decapod evolution.</title>
        <authorList>
            <person name="Jeong J.-H."/>
            <person name="Song I."/>
            <person name="Kim S."/>
            <person name="Choi T."/>
            <person name="Kim D."/>
            <person name="Ryu S."/>
            <person name="Kim W."/>
        </authorList>
    </citation>
    <scope>NUCLEOTIDE SEQUENCE [LARGE SCALE GENOMIC DNA]</scope>
    <source>
        <tissue evidence="5">Muscle</tissue>
    </source>
</reference>
<dbReference type="InterPro" id="IPR000562">
    <property type="entry name" value="FN_type2_dom"/>
</dbReference>
<dbReference type="AlphaFoldDB" id="A0A5B7HQ78"/>
<keyword evidence="1" id="KW-0677">Repeat</keyword>
<dbReference type="Gene3D" id="2.10.10.10">
    <property type="entry name" value="Fibronectin, type II, collagen-binding"/>
    <property type="match status" value="1"/>
</dbReference>
<keyword evidence="2" id="KW-1015">Disulfide bond</keyword>
<name>A0A5B7HQ78_PORTR</name>
<dbReference type="Pfam" id="PF00040">
    <property type="entry name" value="fn2"/>
    <property type="match status" value="1"/>
</dbReference>
<dbReference type="Proteomes" id="UP000324222">
    <property type="component" value="Unassembled WGS sequence"/>
</dbReference>
<gene>
    <name evidence="5" type="ORF">E2C01_066159</name>
</gene>
<evidence type="ECO:0000256" key="2">
    <source>
        <dbReference type="ARBA" id="ARBA00023157"/>
    </source>
</evidence>
<feature type="domain" description="Fibronectin type-II" evidence="4">
    <location>
        <begin position="36"/>
        <end position="83"/>
    </location>
</feature>
<keyword evidence="6" id="KW-1185">Reference proteome</keyword>
<evidence type="ECO:0000256" key="1">
    <source>
        <dbReference type="ARBA" id="ARBA00022737"/>
    </source>
</evidence>
<dbReference type="EMBL" id="VSRR010033699">
    <property type="protein sequence ID" value="MPC71869.1"/>
    <property type="molecule type" value="Genomic_DNA"/>
</dbReference>
<evidence type="ECO:0000256" key="3">
    <source>
        <dbReference type="PROSITE-ProRule" id="PRU00479"/>
    </source>
</evidence>
<dbReference type="OrthoDB" id="6362829at2759"/>
<organism evidence="5 6">
    <name type="scientific">Portunus trituberculatus</name>
    <name type="common">Swimming crab</name>
    <name type="synonym">Neptunus trituberculatus</name>
    <dbReference type="NCBI Taxonomy" id="210409"/>
    <lineage>
        <taxon>Eukaryota</taxon>
        <taxon>Metazoa</taxon>
        <taxon>Ecdysozoa</taxon>
        <taxon>Arthropoda</taxon>
        <taxon>Crustacea</taxon>
        <taxon>Multicrustacea</taxon>
        <taxon>Malacostraca</taxon>
        <taxon>Eumalacostraca</taxon>
        <taxon>Eucarida</taxon>
        <taxon>Decapoda</taxon>
        <taxon>Pleocyemata</taxon>
        <taxon>Brachyura</taxon>
        <taxon>Eubrachyura</taxon>
        <taxon>Portunoidea</taxon>
        <taxon>Portunidae</taxon>
        <taxon>Portuninae</taxon>
        <taxon>Portunus</taxon>
    </lineage>
</organism>
<proteinExistence type="predicted"/>
<accession>A0A5B7HQ78</accession>
<evidence type="ECO:0000313" key="6">
    <source>
        <dbReference type="Proteomes" id="UP000324222"/>
    </source>
</evidence>
<protein>
    <recommendedName>
        <fullName evidence="4">Fibronectin type-II domain-containing protein</fullName>
    </recommendedName>
</protein>
<dbReference type="InterPro" id="IPR036943">
    <property type="entry name" value="FN_type2_sf"/>
</dbReference>
<comment type="caution">
    <text evidence="5">The sequence shown here is derived from an EMBL/GenBank/DDBJ whole genome shotgun (WGS) entry which is preliminary data.</text>
</comment>
<evidence type="ECO:0000259" key="4">
    <source>
        <dbReference type="PROSITE" id="PS51092"/>
    </source>
</evidence>
<dbReference type="SMART" id="SM00059">
    <property type="entry name" value="FN2"/>
    <property type="match status" value="1"/>
</dbReference>